<name>A0A645GDX9_9ZZZZ</name>
<gene>
    <name evidence="1" type="ORF">SDC9_171685</name>
</gene>
<accession>A0A645GDX9</accession>
<evidence type="ECO:0000313" key="1">
    <source>
        <dbReference type="EMBL" id="MPN24290.1"/>
    </source>
</evidence>
<organism evidence="1">
    <name type="scientific">bioreactor metagenome</name>
    <dbReference type="NCBI Taxonomy" id="1076179"/>
    <lineage>
        <taxon>unclassified sequences</taxon>
        <taxon>metagenomes</taxon>
        <taxon>ecological metagenomes</taxon>
    </lineage>
</organism>
<dbReference type="EMBL" id="VSSQ01073098">
    <property type="protein sequence ID" value="MPN24290.1"/>
    <property type="molecule type" value="Genomic_DNA"/>
</dbReference>
<sequence length="120" mass="13521">MECLRHPVQAFLRIDHQCFRRLEGVFWLQLPRETARINAQPNADLAVLVHFDQLFVVAAVDQAEADCGAFVFGAVRIGKRHERILLVAARAAFAVENLDAFCDRFAHQATFLSPGTVQMQ</sequence>
<dbReference type="AlphaFoldDB" id="A0A645GDX9"/>
<comment type="caution">
    <text evidence="1">The sequence shown here is derived from an EMBL/GenBank/DDBJ whole genome shotgun (WGS) entry which is preliminary data.</text>
</comment>
<proteinExistence type="predicted"/>
<protein>
    <submittedName>
        <fullName evidence="1">Uncharacterized protein</fullName>
    </submittedName>
</protein>
<reference evidence="1" key="1">
    <citation type="submission" date="2019-08" db="EMBL/GenBank/DDBJ databases">
        <authorList>
            <person name="Kucharzyk K."/>
            <person name="Murdoch R.W."/>
            <person name="Higgins S."/>
            <person name="Loffler F."/>
        </authorList>
    </citation>
    <scope>NUCLEOTIDE SEQUENCE</scope>
</reference>